<evidence type="ECO:0000313" key="2">
    <source>
        <dbReference type="Proteomes" id="UP000807025"/>
    </source>
</evidence>
<evidence type="ECO:0000313" key="1">
    <source>
        <dbReference type="EMBL" id="KAF9498326.1"/>
    </source>
</evidence>
<protein>
    <submittedName>
        <fullName evidence="1">Uncharacterized protein</fullName>
    </submittedName>
</protein>
<gene>
    <name evidence="1" type="ORF">BDN71DRAFT_420171</name>
</gene>
<accession>A0A9P6A309</accession>
<dbReference type="AlphaFoldDB" id="A0A9P6A309"/>
<sequence length="178" mass="19795">MRRNKRINTRRMAKPDPLTINHLVILTCLNEDKLEAEKLARTKYTGGQKGGPPPDLLGDINVEPTPEFDDAEQRAARQELKTNPVVRVMYNILANEVNKAVSKSLGYIPPSAVCQRAHFTGLFTKTHICEEASLTSALVISEPVCVCTENGCKKSLKRKRRRIIRKTGPLFGVGPVMS</sequence>
<name>A0A9P6A309_PLEER</name>
<dbReference type="Proteomes" id="UP000807025">
    <property type="component" value="Unassembled WGS sequence"/>
</dbReference>
<reference evidence="1" key="1">
    <citation type="submission" date="2020-11" db="EMBL/GenBank/DDBJ databases">
        <authorList>
            <consortium name="DOE Joint Genome Institute"/>
            <person name="Ahrendt S."/>
            <person name="Riley R."/>
            <person name="Andreopoulos W."/>
            <person name="Labutti K."/>
            <person name="Pangilinan J."/>
            <person name="Ruiz-Duenas F.J."/>
            <person name="Barrasa J.M."/>
            <person name="Sanchez-Garcia M."/>
            <person name="Camarero S."/>
            <person name="Miyauchi S."/>
            <person name="Serrano A."/>
            <person name="Linde D."/>
            <person name="Babiker R."/>
            <person name="Drula E."/>
            <person name="Ayuso-Fernandez I."/>
            <person name="Pacheco R."/>
            <person name="Padilla G."/>
            <person name="Ferreira P."/>
            <person name="Barriuso J."/>
            <person name="Kellner H."/>
            <person name="Castanera R."/>
            <person name="Alfaro M."/>
            <person name="Ramirez L."/>
            <person name="Pisabarro A.G."/>
            <person name="Kuo A."/>
            <person name="Tritt A."/>
            <person name="Lipzen A."/>
            <person name="He G."/>
            <person name="Yan M."/>
            <person name="Ng V."/>
            <person name="Cullen D."/>
            <person name="Martin F."/>
            <person name="Rosso M.-N."/>
            <person name="Henrissat B."/>
            <person name="Hibbett D."/>
            <person name="Martinez A.T."/>
            <person name="Grigoriev I.V."/>
        </authorList>
    </citation>
    <scope>NUCLEOTIDE SEQUENCE</scope>
    <source>
        <strain evidence="1">ATCC 90797</strain>
    </source>
</reference>
<comment type="caution">
    <text evidence="1">The sequence shown here is derived from an EMBL/GenBank/DDBJ whole genome shotgun (WGS) entry which is preliminary data.</text>
</comment>
<dbReference type="OrthoDB" id="2978704at2759"/>
<dbReference type="EMBL" id="MU154538">
    <property type="protein sequence ID" value="KAF9498326.1"/>
    <property type="molecule type" value="Genomic_DNA"/>
</dbReference>
<keyword evidence="2" id="KW-1185">Reference proteome</keyword>
<organism evidence="1 2">
    <name type="scientific">Pleurotus eryngii</name>
    <name type="common">Boletus of the steppes</name>
    <dbReference type="NCBI Taxonomy" id="5323"/>
    <lineage>
        <taxon>Eukaryota</taxon>
        <taxon>Fungi</taxon>
        <taxon>Dikarya</taxon>
        <taxon>Basidiomycota</taxon>
        <taxon>Agaricomycotina</taxon>
        <taxon>Agaricomycetes</taxon>
        <taxon>Agaricomycetidae</taxon>
        <taxon>Agaricales</taxon>
        <taxon>Pleurotineae</taxon>
        <taxon>Pleurotaceae</taxon>
        <taxon>Pleurotus</taxon>
    </lineage>
</organism>
<proteinExistence type="predicted"/>